<dbReference type="InterPro" id="IPR000917">
    <property type="entry name" value="Sulfatase_N"/>
</dbReference>
<comment type="cofactor">
    <cofactor evidence="1">
        <name>Ca(2+)</name>
        <dbReference type="ChEBI" id="CHEBI:29108"/>
    </cofactor>
</comment>
<reference evidence="7" key="1">
    <citation type="submission" date="2020-11" db="EMBL/GenBank/DDBJ databases">
        <authorList>
            <person name="Tran Van P."/>
        </authorList>
    </citation>
    <scope>NUCLEOTIDE SEQUENCE</scope>
</reference>
<dbReference type="GO" id="GO:0046872">
    <property type="term" value="F:metal ion binding"/>
    <property type="evidence" value="ECO:0007669"/>
    <property type="project" value="UniProtKB-KW"/>
</dbReference>
<accession>A0A7R9Q0L1</accession>
<dbReference type="Pfam" id="PF00884">
    <property type="entry name" value="Sulfatase"/>
    <property type="match status" value="1"/>
</dbReference>
<dbReference type="PANTHER" id="PTHR10342">
    <property type="entry name" value="ARYLSULFATASE"/>
    <property type="match status" value="1"/>
</dbReference>
<gene>
    <name evidence="7" type="ORF">OSB1V03_LOCUS7662</name>
</gene>
<feature type="non-terminal residue" evidence="7">
    <location>
        <position position="1"/>
    </location>
</feature>
<proteinExistence type="inferred from homology"/>
<protein>
    <recommendedName>
        <fullName evidence="6">Sulfatase N-terminal domain-containing protein</fullName>
    </recommendedName>
</protein>
<dbReference type="OrthoDB" id="103349at2759"/>
<evidence type="ECO:0000259" key="6">
    <source>
        <dbReference type="Pfam" id="PF00884"/>
    </source>
</evidence>
<dbReference type="GO" id="GO:0008484">
    <property type="term" value="F:sulfuric ester hydrolase activity"/>
    <property type="evidence" value="ECO:0007669"/>
    <property type="project" value="InterPro"/>
</dbReference>
<dbReference type="Gene3D" id="3.40.720.10">
    <property type="entry name" value="Alkaline Phosphatase, subunit A"/>
    <property type="match status" value="1"/>
</dbReference>
<evidence type="ECO:0000256" key="5">
    <source>
        <dbReference type="ARBA" id="ARBA00023180"/>
    </source>
</evidence>
<dbReference type="InterPro" id="IPR017850">
    <property type="entry name" value="Alkaline_phosphatase_core_sf"/>
</dbReference>
<keyword evidence="5" id="KW-0325">Glycoprotein</keyword>
<name>A0A7R9Q0L1_9ACAR</name>
<dbReference type="InterPro" id="IPR047115">
    <property type="entry name" value="ARSB"/>
</dbReference>
<dbReference type="EMBL" id="OC859125">
    <property type="protein sequence ID" value="CAD7627232.1"/>
    <property type="molecule type" value="Genomic_DNA"/>
</dbReference>
<evidence type="ECO:0000256" key="4">
    <source>
        <dbReference type="ARBA" id="ARBA00022837"/>
    </source>
</evidence>
<dbReference type="Gene3D" id="3.30.1120.10">
    <property type="match status" value="1"/>
</dbReference>
<evidence type="ECO:0000256" key="1">
    <source>
        <dbReference type="ARBA" id="ARBA00001913"/>
    </source>
</evidence>
<keyword evidence="4" id="KW-0106">Calcium</keyword>
<comment type="similarity">
    <text evidence="2">Belongs to the sulfatase family.</text>
</comment>
<dbReference type="EMBL" id="CAJPIZ010004550">
    <property type="protein sequence ID" value="CAG2107662.1"/>
    <property type="molecule type" value="Genomic_DNA"/>
</dbReference>
<feature type="non-terminal residue" evidence="7">
    <location>
        <position position="441"/>
    </location>
</feature>
<sequence length="441" mass="50011">TGAKQAPNVILFVADDMGWADVGYHSDHILTPNIDSLAADGVLLNHFYAQPVCSPSRGALLTAVHPIHLGFQNSIIYNKSPYGLPLDRKIWPQYLKQLYNYSTHIVGKWHQGFARKEYTPTYRGFDSHVGFWTMGVGYYNHRNCFTGDNCGLDFRHNMDIITNASDIYSTHYFTDRCLNIIDQHNTSQPLFLYVPYQAVQAAVVPIRDRLDLFPHIRSPERRELAAIAYSMDESIGTVMEALHSKRMLDNSIVIFISDNGGHPSENGHLAPGPSKNPKANDAQNLPLRGGKFLLYEGGIRVPALVWSPLLNKSGYVSQALIHISDLLPTVLDAIVGTGIDDQDYIYGVSQWKVLSNNERPVRWEIQHNVDPISNSSAIRWYDWKLIQTRKHIGPSFADYMPSPIDIGPHLRTNIQNNDRLNSKTYRILRQMNRRPDYNVLT</sequence>
<dbReference type="Proteomes" id="UP000759131">
    <property type="component" value="Unassembled WGS sequence"/>
</dbReference>
<dbReference type="AlphaFoldDB" id="A0A7R9Q0L1"/>
<dbReference type="CDD" id="cd16029">
    <property type="entry name" value="4-S"/>
    <property type="match status" value="1"/>
</dbReference>
<evidence type="ECO:0000313" key="7">
    <source>
        <dbReference type="EMBL" id="CAD7627232.1"/>
    </source>
</evidence>
<evidence type="ECO:0000256" key="3">
    <source>
        <dbReference type="ARBA" id="ARBA00022723"/>
    </source>
</evidence>
<dbReference type="PANTHER" id="PTHR10342:SF274">
    <property type="entry name" value="ARYLSULFATASE B"/>
    <property type="match status" value="1"/>
</dbReference>
<keyword evidence="3" id="KW-0479">Metal-binding</keyword>
<keyword evidence="8" id="KW-1185">Reference proteome</keyword>
<organism evidence="7">
    <name type="scientific">Medioppia subpectinata</name>
    <dbReference type="NCBI Taxonomy" id="1979941"/>
    <lineage>
        <taxon>Eukaryota</taxon>
        <taxon>Metazoa</taxon>
        <taxon>Ecdysozoa</taxon>
        <taxon>Arthropoda</taxon>
        <taxon>Chelicerata</taxon>
        <taxon>Arachnida</taxon>
        <taxon>Acari</taxon>
        <taxon>Acariformes</taxon>
        <taxon>Sarcoptiformes</taxon>
        <taxon>Oribatida</taxon>
        <taxon>Brachypylina</taxon>
        <taxon>Oppioidea</taxon>
        <taxon>Oppiidae</taxon>
        <taxon>Medioppia</taxon>
    </lineage>
</organism>
<evidence type="ECO:0000256" key="2">
    <source>
        <dbReference type="ARBA" id="ARBA00008779"/>
    </source>
</evidence>
<feature type="domain" description="Sulfatase N-terminal" evidence="6">
    <location>
        <begin position="7"/>
        <end position="334"/>
    </location>
</feature>
<dbReference type="SUPFAM" id="SSF53649">
    <property type="entry name" value="Alkaline phosphatase-like"/>
    <property type="match status" value="1"/>
</dbReference>
<evidence type="ECO:0000313" key="8">
    <source>
        <dbReference type="Proteomes" id="UP000759131"/>
    </source>
</evidence>